<dbReference type="Pfam" id="PF13912">
    <property type="entry name" value="zf-C2H2_6"/>
    <property type="match status" value="4"/>
</dbReference>
<dbReference type="PROSITE" id="PS50157">
    <property type="entry name" value="ZINC_FINGER_C2H2_2"/>
    <property type="match status" value="4"/>
</dbReference>
<sequence>MVEDQEQKHCCRFCNKKFPCGRSLGGHMRSHMTVNSSETEEKFEKKKGPPLVPGGGINTSKNFSASFEGYGLRENPKKTWRLSGSSHASSQQGKACKECGKMFPSWKALFGHMRCHSERSAQEDSWSGGAGAAGGSGGDGSSKMVLDSQSDNEGVAPRRRRSRRARYGASPSSFSVANGSSSISEMEQEQEDVAISLMMLSRDVGSWGGINNSVAESSDNNSVVLEVRSSAIVKKKRESNKKRSEPGLSDDMSLRNLPRKVDSDDVSDDWLNRDGEFDENKLDYEVSDEEMVKDLLKLDYSHFKLGKNSSKKKVAELGRNLQKRIDFDRVGSSKRANYDSCETELGKEFSKKVKHEAAAAAAVNGIGKIPSKKNRFECTTCNKTFHSYQALGGHRASHKKVKGCFASKTEGSEASFEEEESSPEQALLSENKYNTCSIEKLIEAGESSEAQVKKVKGHECPICFKVFASGQALGGHKRSHLVSNSDIASRPENCQTIVIQQQLSEIPDLLDLNLPAPVEEDTSNGFKSWWVGANHKHEPLVGLISN</sequence>
<proteinExistence type="predicted"/>
<comment type="caution">
    <text evidence="4">The sequence shown here is derived from an EMBL/GenBank/DDBJ whole genome shotgun (WGS) entry which is preliminary data.</text>
</comment>
<evidence type="ECO:0000313" key="5">
    <source>
        <dbReference type="Proteomes" id="UP000825729"/>
    </source>
</evidence>
<evidence type="ECO:0000256" key="1">
    <source>
        <dbReference type="PROSITE-ProRule" id="PRU00042"/>
    </source>
</evidence>
<dbReference type="Gene3D" id="3.30.160.60">
    <property type="entry name" value="Classic Zinc Finger"/>
    <property type="match status" value="2"/>
</dbReference>
<evidence type="ECO:0000313" key="4">
    <source>
        <dbReference type="EMBL" id="KAG9439761.1"/>
    </source>
</evidence>
<reference evidence="4 5" key="1">
    <citation type="submission" date="2021-07" db="EMBL/GenBank/DDBJ databases">
        <title>The Aristolochia fimbriata genome: insights into angiosperm evolution, floral development and chemical biosynthesis.</title>
        <authorList>
            <person name="Jiao Y."/>
        </authorList>
    </citation>
    <scope>NUCLEOTIDE SEQUENCE [LARGE SCALE GENOMIC DNA]</scope>
    <source>
        <strain evidence="4">IBCAS-2021</strain>
        <tissue evidence="4">Leaf</tissue>
    </source>
</reference>
<protein>
    <recommendedName>
        <fullName evidence="3">C2H2-type domain-containing protein</fullName>
    </recommendedName>
</protein>
<feature type="domain" description="C2H2-type" evidence="3">
    <location>
        <begin position="94"/>
        <end position="121"/>
    </location>
</feature>
<dbReference type="InterPro" id="IPR036236">
    <property type="entry name" value="Znf_C2H2_sf"/>
</dbReference>
<dbReference type="SUPFAM" id="SSF57667">
    <property type="entry name" value="beta-beta-alpha zinc fingers"/>
    <property type="match status" value="2"/>
</dbReference>
<dbReference type="Proteomes" id="UP000825729">
    <property type="component" value="Unassembled WGS sequence"/>
</dbReference>
<feature type="compositionally biased region" description="Gly residues" evidence="2">
    <location>
        <begin position="128"/>
        <end position="140"/>
    </location>
</feature>
<accession>A0AAV7DUB7</accession>
<keyword evidence="1" id="KW-0863">Zinc-finger</keyword>
<dbReference type="AlphaFoldDB" id="A0AAV7DUB7"/>
<feature type="domain" description="C2H2-type" evidence="3">
    <location>
        <begin position="458"/>
        <end position="485"/>
    </location>
</feature>
<dbReference type="PANTHER" id="PTHR46869:SF6">
    <property type="entry name" value="C2H2-TYPE DOMAIN-CONTAINING PROTEIN"/>
    <property type="match status" value="1"/>
</dbReference>
<keyword evidence="5" id="KW-1185">Reference proteome</keyword>
<organism evidence="4 5">
    <name type="scientific">Aristolochia fimbriata</name>
    <name type="common">White veined hardy Dutchman's pipe vine</name>
    <dbReference type="NCBI Taxonomy" id="158543"/>
    <lineage>
        <taxon>Eukaryota</taxon>
        <taxon>Viridiplantae</taxon>
        <taxon>Streptophyta</taxon>
        <taxon>Embryophyta</taxon>
        <taxon>Tracheophyta</taxon>
        <taxon>Spermatophyta</taxon>
        <taxon>Magnoliopsida</taxon>
        <taxon>Magnoliidae</taxon>
        <taxon>Piperales</taxon>
        <taxon>Aristolochiaceae</taxon>
        <taxon>Aristolochia</taxon>
    </lineage>
</organism>
<keyword evidence="1" id="KW-0479">Metal-binding</keyword>
<dbReference type="GO" id="GO:0008270">
    <property type="term" value="F:zinc ion binding"/>
    <property type="evidence" value="ECO:0007669"/>
    <property type="project" value="UniProtKB-KW"/>
</dbReference>
<dbReference type="PANTHER" id="PTHR46869">
    <property type="entry name" value="C2H2-LIKE ZINC FINGER PROTEIN"/>
    <property type="match status" value="1"/>
</dbReference>
<gene>
    <name evidence="4" type="ORF">H6P81_019926</name>
</gene>
<keyword evidence="1" id="KW-0862">Zinc</keyword>
<dbReference type="EMBL" id="JAINDJ010000008">
    <property type="protein sequence ID" value="KAG9439761.1"/>
    <property type="molecule type" value="Genomic_DNA"/>
</dbReference>
<feature type="compositionally biased region" description="Basic residues" evidence="2">
    <location>
        <begin position="157"/>
        <end position="166"/>
    </location>
</feature>
<feature type="region of interest" description="Disordered" evidence="2">
    <location>
        <begin position="120"/>
        <end position="188"/>
    </location>
</feature>
<evidence type="ECO:0000259" key="3">
    <source>
        <dbReference type="PROSITE" id="PS50157"/>
    </source>
</evidence>
<evidence type="ECO:0000256" key="2">
    <source>
        <dbReference type="SAM" id="MobiDB-lite"/>
    </source>
</evidence>
<feature type="domain" description="C2H2-type" evidence="3">
    <location>
        <begin position="9"/>
        <end position="36"/>
    </location>
</feature>
<dbReference type="PROSITE" id="PS00028">
    <property type="entry name" value="ZINC_FINGER_C2H2_1"/>
    <property type="match status" value="4"/>
</dbReference>
<feature type="domain" description="C2H2-type" evidence="3">
    <location>
        <begin position="376"/>
        <end position="403"/>
    </location>
</feature>
<name>A0AAV7DUB7_ARIFI</name>
<feature type="region of interest" description="Disordered" evidence="2">
    <location>
        <begin position="235"/>
        <end position="266"/>
    </location>
</feature>
<feature type="region of interest" description="Disordered" evidence="2">
    <location>
        <begin position="34"/>
        <end position="58"/>
    </location>
</feature>
<dbReference type="InterPro" id="IPR013087">
    <property type="entry name" value="Znf_C2H2_type"/>
</dbReference>
<dbReference type="SMART" id="SM00355">
    <property type="entry name" value="ZnF_C2H2"/>
    <property type="match status" value="4"/>
</dbReference>